<evidence type="ECO:0000313" key="2">
    <source>
        <dbReference type="EMBL" id="CAN79331.1"/>
    </source>
</evidence>
<feature type="region of interest" description="Disordered" evidence="1">
    <location>
        <begin position="134"/>
        <end position="157"/>
    </location>
</feature>
<reference evidence="2" key="1">
    <citation type="journal article" date="2007" name="PLoS ONE">
        <title>The first genome sequence of an elite grapevine cultivar (Pinot noir Vitis vinifera L.): coping with a highly heterozygous genome.</title>
        <authorList>
            <person name="Velasco R."/>
            <person name="Zharkikh A."/>
            <person name="Troggio M."/>
            <person name="Cartwright D.A."/>
            <person name="Cestaro A."/>
            <person name="Pruss D."/>
            <person name="Pindo M."/>
            <person name="FitzGerald L.M."/>
            <person name="Vezzulli S."/>
            <person name="Reid J."/>
            <person name="Malacarne G."/>
            <person name="Iliev D."/>
            <person name="Coppola G."/>
            <person name="Wardell B."/>
            <person name="Micheletti D."/>
            <person name="Macalma T."/>
            <person name="Facci M."/>
            <person name="Mitchell J.T."/>
            <person name="Perazzolli M."/>
            <person name="Eldredge G."/>
            <person name="Gatto P."/>
            <person name="Oyzerski R."/>
            <person name="Moretto M."/>
            <person name="Gutin N."/>
            <person name="Stefanini M."/>
            <person name="Chen Y."/>
            <person name="Segala C."/>
            <person name="Davenport C."/>
            <person name="Dematte L."/>
            <person name="Mraz A."/>
            <person name="Battilana J."/>
            <person name="Stormo K."/>
            <person name="Costa F."/>
            <person name="Tao Q."/>
            <person name="Si-Ammour A."/>
            <person name="Harkins T."/>
            <person name="Lackey A."/>
            <person name="Perbost C."/>
            <person name="Taillon B."/>
            <person name="Stella A."/>
            <person name="Solovyev V."/>
            <person name="Fawcett J.A."/>
            <person name="Sterck L."/>
            <person name="Vandepoele K."/>
            <person name="Grando S.M."/>
            <person name="Toppo S."/>
            <person name="Moser C."/>
            <person name="Lanchbury J."/>
            <person name="Bogden R."/>
            <person name="Skolnick M."/>
            <person name="Sgaramella V."/>
            <person name="Bhatnagar S.K."/>
            <person name="Fontana P."/>
            <person name="Gutin A."/>
            <person name="Van de Peer Y."/>
            <person name="Salamini F."/>
            <person name="Viola R."/>
        </authorList>
    </citation>
    <scope>NUCLEOTIDE SEQUENCE</scope>
</reference>
<dbReference type="SUPFAM" id="SSF47113">
    <property type="entry name" value="Histone-fold"/>
    <property type="match status" value="1"/>
</dbReference>
<organism evidence="2">
    <name type="scientific">Vitis vinifera</name>
    <name type="common">Grape</name>
    <dbReference type="NCBI Taxonomy" id="29760"/>
    <lineage>
        <taxon>Eukaryota</taxon>
        <taxon>Viridiplantae</taxon>
        <taxon>Streptophyta</taxon>
        <taxon>Embryophyta</taxon>
        <taxon>Tracheophyta</taxon>
        <taxon>Spermatophyta</taxon>
        <taxon>Magnoliopsida</taxon>
        <taxon>eudicotyledons</taxon>
        <taxon>Gunneridae</taxon>
        <taxon>Pentapetalae</taxon>
        <taxon>rosids</taxon>
        <taxon>Vitales</taxon>
        <taxon>Vitaceae</taxon>
        <taxon>Viteae</taxon>
        <taxon>Vitis</taxon>
    </lineage>
</organism>
<feature type="compositionally biased region" description="Low complexity" evidence="1">
    <location>
        <begin position="136"/>
        <end position="157"/>
    </location>
</feature>
<protein>
    <recommendedName>
        <fullName evidence="3">Histone H2A C-terminal domain-containing protein</fullName>
    </recommendedName>
</protein>
<dbReference type="AlphaFoldDB" id="A5BU78"/>
<evidence type="ECO:0008006" key="3">
    <source>
        <dbReference type="Google" id="ProtNLM"/>
    </source>
</evidence>
<sequence>MSKRIWNRWSSLLLCQPKMRLIYFLMGMNYTKRQGLLHVPHFSSRFHLPTPSRLSNTHFLPVHIGVMHRYDQPLSNFAAKPLLYHISRTTRHFFSLAPTHAHENTGTISLSPCVMAIGLEELLDAPTTMSALALRSTSTTPSRELSSPSTSLPSSVASPPHLLLLPRRSPYPVPSKLVFNFRSIVSADTLRKAIILNALELMPRSTSLPCWTRDNKKNRIIPRHVLSVVRNDEELGKLLAGATIAWWKGTADNLLTKWELIPAYKYRLAAHYLENRLCLELTLSMTKTAGEVDPNVIKYPVSKTNL</sequence>
<gene>
    <name evidence="2" type="ORF">VITISV_008719</name>
</gene>
<dbReference type="EMBL" id="AM471325">
    <property type="protein sequence ID" value="CAN79331.1"/>
    <property type="molecule type" value="Genomic_DNA"/>
</dbReference>
<dbReference type="Gene3D" id="1.10.20.10">
    <property type="entry name" value="Histone, subunit A"/>
    <property type="match status" value="1"/>
</dbReference>
<name>A5BU78_VITVI</name>
<evidence type="ECO:0000256" key="1">
    <source>
        <dbReference type="SAM" id="MobiDB-lite"/>
    </source>
</evidence>
<proteinExistence type="predicted"/>
<accession>A5BU78</accession>
<dbReference type="InterPro" id="IPR009072">
    <property type="entry name" value="Histone-fold"/>
</dbReference>
<dbReference type="GO" id="GO:0046982">
    <property type="term" value="F:protein heterodimerization activity"/>
    <property type="evidence" value="ECO:0007669"/>
    <property type="project" value="InterPro"/>
</dbReference>